<organism evidence="1 2">
    <name type="scientific">Hypoxylon rubiginosum</name>
    <dbReference type="NCBI Taxonomy" id="110542"/>
    <lineage>
        <taxon>Eukaryota</taxon>
        <taxon>Fungi</taxon>
        <taxon>Dikarya</taxon>
        <taxon>Ascomycota</taxon>
        <taxon>Pezizomycotina</taxon>
        <taxon>Sordariomycetes</taxon>
        <taxon>Xylariomycetidae</taxon>
        <taxon>Xylariales</taxon>
        <taxon>Hypoxylaceae</taxon>
        <taxon>Hypoxylon</taxon>
    </lineage>
</organism>
<proteinExistence type="predicted"/>
<evidence type="ECO:0000313" key="1">
    <source>
        <dbReference type="EMBL" id="KAI6091720.1"/>
    </source>
</evidence>
<evidence type="ECO:0000313" key="2">
    <source>
        <dbReference type="Proteomes" id="UP001497680"/>
    </source>
</evidence>
<accession>A0ACC0DHN4</accession>
<keyword evidence="2" id="KW-1185">Reference proteome</keyword>
<protein>
    <submittedName>
        <fullName evidence="1">S-adenosyl-L-methionine-dependent methyltransferase</fullName>
    </submittedName>
</protein>
<reference evidence="1 2" key="1">
    <citation type="journal article" date="2022" name="New Phytol.">
        <title>Ecological generalism drives hyperdiversity of secondary metabolite gene clusters in xylarialean endophytes.</title>
        <authorList>
            <person name="Franco M.E.E."/>
            <person name="Wisecaver J.H."/>
            <person name="Arnold A.E."/>
            <person name="Ju Y.M."/>
            <person name="Slot J.C."/>
            <person name="Ahrendt S."/>
            <person name="Moore L.P."/>
            <person name="Eastman K.E."/>
            <person name="Scott K."/>
            <person name="Konkel Z."/>
            <person name="Mondo S.J."/>
            <person name="Kuo A."/>
            <person name="Hayes R.D."/>
            <person name="Haridas S."/>
            <person name="Andreopoulos B."/>
            <person name="Riley R."/>
            <person name="LaButti K."/>
            <person name="Pangilinan J."/>
            <person name="Lipzen A."/>
            <person name="Amirebrahimi M."/>
            <person name="Yan J."/>
            <person name="Adam C."/>
            <person name="Keymanesh K."/>
            <person name="Ng V."/>
            <person name="Louie K."/>
            <person name="Northen T."/>
            <person name="Drula E."/>
            <person name="Henrissat B."/>
            <person name="Hsieh H.M."/>
            <person name="Youens-Clark K."/>
            <person name="Lutzoni F."/>
            <person name="Miadlikowska J."/>
            <person name="Eastwood D.C."/>
            <person name="Hamelin R.C."/>
            <person name="Grigoriev I.V."/>
            <person name="U'Ren J.M."/>
        </authorList>
    </citation>
    <scope>NUCLEOTIDE SEQUENCE [LARGE SCALE GENOMIC DNA]</scope>
    <source>
        <strain evidence="1 2">ER1909</strain>
    </source>
</reference>
<keyword evidence="1" id="KW-0489">Methyltransferase</keyword>
<keyword evidence="1" id="KW-0808">Transferase</keyword>
<sequence length="175" mass="19400">MGLADAYLLPQSQANVGKKHQLDIGSGTGYYLRRGGLPAATQLTLVGLERPALEIGLHRSGRAGDARGIVADILQPFLVEDDTKFDSISVYYLLHCISANVKAKFVHGANVLGKGVRRDNLFAKHIRRMVLRDGIFHNEDDNAYDFEHALRQNFEEVETAAVGSVFMFRAARPKY</sequence>
<dbReference type="Proteomes" id="UP001497680">
    <property type="component" value="Unassembled WGS sequence"/>
</dbReference>
<gene>
    <name evidence="1" type="ORF">F4821DRAFT_254469</name>
</gene>
<name>A0ACC0DHN4_9PEZI</name>
<comment type="caution">
    <text evidence="1">The sequence shown here is derived from an EMBL/GenBank/DDBJ whole genome shotgun (WGS) entry which is preliminary data.</text>
</comment>
<dbReference type="EMBL" id="MU394285">
    <property type="protein sequence ID" value="KAI6091720.1"/>
    <property type="molecule type" value="Genomic_DNA"/>
</dbReference>